<accession>A0A5D2Q0L5</accession>
<dbReference type="AlphaFoldDB" id="A0A5D2Q0L5"/>
<gene>
    <name evidence="2" type="ORF">ES332_A06G050500v1</name>
</gene>
<keyword evidence="3" id="KW-1185">Reference proteome</keyword>
<reference evidence="2 3" key="1">
    <citation type="submission" date="2019-07" db="EMBL/GenBank/DDBJ databases">
        <title>WGS assembly of Gossypium tomentosum.</title>
        <authorList>
            <person name="Chen Z.J."/>
            <person name="Sreedasyam A."/>
            <person name="Ando A."/>
            <person name="Song Q."/>
            <person name="De L."/>
            <person name="Hulse-Kemp A."/>
            <person name="Ding M."/>
            <person name="Ye W."/>
            <person name="Kirkbride R."/>
            <person name="Jenkins J."/>
            <person name="Plott C."/>
            <person name="Lovell J."/>
            <person name="Lin Y.-M."/>
            <person name="Vaughn R."/>
            <person name="Liu B."/>
            <person name="Li W."/>
            <person name="Simpson S."/>
            <person name="Scheffler B."/>
            <person name="Saski C."/>
            <person name="Grover C."/>
            <person name="Hu G."/>
            <person name="Conover J."/>
            <person name="Carlson J."/>
            <person name="Shu S."/>
            <person name="Boston L."/>
            <person name="Williams M."/>
            <person name="Peterson D."/>
            <person name="Mcgee K."/>
            <person name="Jones D."/>
            <person name="Wendel J."/>
            <person name="Stelly D."/>
            <person name="Grimwood J."/>
            <person name="Schmutz J."/>
        </authorList>
    </citation>
    <scope>NUCLEOTIDE SEQUENCE [LARGE SCALE GENOMIC DNA]</scope>
    <source>
        <strain evidence="2">7179.01</strain>
    </source>
</reference>
<protein>
    <submittedName>
        <fullName evidence="2">Uncharacterized protein</fullName>
    </submittedName>
</protein>
<dbReference type="EMBL" id="CM017615">
    <property type="protein sequence ID" value="TYI21633.1"/>
    <property type="molecule type" value="Genomic_DNA"/>
</dbReference>
<evidence type="ECO:0000313" key="3">
    <source>
        <dbReference type="Proteomes" id="UP000322667"/>
    </source>
</evidence>
<feature type="compositionally biased region" description="Polar residues" evidence="1">
    <location>
        <begin position="25"/>
        <end position="34"/>
    </location>
</feature>
<proteinExistence type="predicted"/>
<name>A0A5D2Q0L5_GOSTO</name>
<sequence>MMRRASLCPSLHYNGLVLLAYSTKRGQLQKTTTEGGAKNEYNDLRDPPCRGSHQKCPKPSLLLQKR</sequence>
<feature type="region of interest" description="Disordered" evidence="1">
    <location>
        <begin position="25"/>
        <end position="66"/>
    </location>
</feature>
<dbReference type="Proteomes" id="UP000322667">
    <property type="component" value="Chromosome A06"/>
</dbReference>
<organism evidence="2 3">
    <name type="scientific">Gossypium tomentosum</name>
    <name type="common">Hawaiian cotton</name>
    <name type="synonym">Gossypium sandvicense</name>
    <dbReference type="NCBI Taxonomy" id="34277"/>
    <lineage>
        <taxon>Eukaryota</taxon>
        <taxon>Viridiplantae</taxon>
        <taxon>Streptophyta</taxon>
        <taxon>Embryophyta</taxon>
        <taxon>Tracheophyta</taxon>
        <taxon>Spermatophyta</taxon>
        <taxon>Magnoliopsida</taxon>
        <taxon>eudicotyledons</taxon>
        <taxon>Gunneridae</taxon>
        <taxon>Pentapetalae</taxon>
        <taxon>rosids</taxon>
        <taxon>malvids</taxon>
        <taxon>Malvales</taxon>
        <taxon>Malvaceae</taxon>
        <taxon>Malvoideae</taxon>
        <taxon>Gossypium</taxon>
    </lineage>
</organism>
<evidence type="ECO:0000313" key="2">
    <source>
        <dbReference type="EMBL" id="TYI21633.1"/>
    </source>
</evidence>
<evidence type="ECO:0000256" key="1">
    <source>
        <dbReference type="SAM" id="MobiDB-lite"/>
    </source>
</evidence>